<dbReference type="AlphaFoldDB" id="A0A7D7MJ78"/>
<dbReference type="InterPro" id="IPR041796">
    <property type="entry name" value="Mre11_N"/>
</dbReference>
<keyword evidence="8" id="KW-0235">DNA replication</keyword>
<sequence length="387" mass="43641">MKFIHTADWHLGKLVQGVHMTEDQRLVLAQLIETIEQERPDALVIAGDLYDRAVPPTEAVRLLDDTLAKIVLDLNVPVIAVAGNHDSPGRLDFGSRALKSNGLHIAGSIRSEFEPVVLNDESGEIHFHLVPYTDPSMVRHVFEEPDIKTHDDAMKVITERIAERMDPAARHVFVGHAFVTPRGEQEDNTSDSERPLAIGGAEHISAQHFEPFHYTALGHLHKAHYVLNETIRYSGSPMKYSISEEHHQKGFLIVDLAADGTATVEKRLFAAQRDMRSVEGTIAEITAHDRSEDYVFVTLLDETPVLYPMEKVRSVYPNAMHVQRRTFAKEAGESTIGNRRKMDPMQLFYAFYEEVKGDAPSMETEELFGEVLQEFLHADSEREEVKS</sequence>
<dbReference type="GO" id="GO:0006310">
    <property type="term" value="P:DNA recombination"/>
    <property type="evidence" value="ECO:0007669"/>
    <property type="project" value="UniProtKB-KW"/>
</dbReference>
<feature type="domain" description="Calcineurin-like phosphoesterase" evidence="9">
    <location>
        <begin position="1"/>
        <end position="190"/>
    </location>
</feature>
<dbReference type="GO" id="GO:0008408">
    <property type="term" value="F:3'-5' exonuclease activity"/>
    <property type="evidence" value="ECO:0007669"/>
    <property type="project" value="InterPro"/>
</dbReference>
<dbReference type="InterPro" id="IPR050535">
    <property type="entry name" value="DNA_Repair-Maintenance_Comp"/>
</dbReference>
<dbReference type="RefSeq" id="WP_182092446.1">
    <property type="nucleotide sequence ID" value="NZ_CP059540.1"/>
</dbReference>
<comment type="subunit">
    <text evidence="2 8">Heterodimer of SbcC and SbcD.</text>
</comment>
<comment type="similarity">
    <text evidence="1 8">Belongs to the SbcD family.</text>
</comment>
<evidence type="ECO:0000313" key="12">
    <source>
        <dbReference type="Proteomes" id="UP000514716"/>
    </source>
</evidence>
<evidence type="ECO:0000256" key="4">
    <source>
        <dbReference type="ARBA" id="ARBA00022722"/>
    </source>
</evidence>
<dbReference type="Gene3D" id="3.60.21.10">
    <property type="match status" value="1"/>
</dbReference>
<organism evidence="11 12">
    <name type="scientific">Planococcus maritimus</name>
    <dbReference type="NCBI Taxonomy" id="192421"/>
    <lineage>
        <taxon>Bacteria</taxon>
        <taxon>Bacillati</taxon>
        <taxon>Bacillota</taxon>
        <taxon>Bacilli</taxon>
        <taxon>Bacillales</taxon>
        <taxon>Caryophanaceae</taxon>
        <taxon>Planococcus</taxon>
    </lineage>
</organism>
<evidence type="ECO:0000256" key="8">
    <source>
        <dbReference type="RuleBase" id="RU363069"/>
    </source>
</evidence>
<protein>
    <recommendedName>
        <fullName evidence="3 8">Nuclease SbcCD subunit D</fullName>
    </recommendedName>
</protein>
<evidence type="ECO:0000256" key="6">
    <source>
        <dbReference type="ARBA" id="ARBA00022839"/>
    </source>
</evidence>
<feature type="domain" description="Nuclease SbcCD subunit D C-terminal" evidence="10">
    <location>
        <begin position="273"/>
        <end position="355"/>
    </location>
</feature>
<evidence type="ECO:0000256" key="2">
    <source>
        <dbReference type="ARBA" id="ARBA00011322"/>
    </source>
</evidence>
<evidence type="ECO:0000256" key="3">
    <source>
        <dbReference type="ARBA" id="ARBA00013365"/>
    </source>
</evidence>
<dbReference type="NCBIfam" id="TIGR00619">
    <property type="entry name" value="sbcd"/>
    <property type="match status" value="1"/>
</dbReference>
<keyword evidence="5 8" id="KW-0378">Hydrolase</keyword>
<dbReference type="EMBL" id="CP059540">
    <property type="protein sequence ID" value="QMT17806.1"/>
    <property type="molecule type" value="Genomic_DNA"/>
</dbReference>
<keyword evidence="8" id="KW-0255">Endonuclease</keyword>
<dbReference type="KEGG" id="pdec:H1Q58_01905"/>
<evidence type="ECO:0000313" key="11">
    <source>
        <dbReference type="EMBL" id="QMT17806.1"/>
    </source>
</evidence>
<dbReference type="GO" id="GO:0006260">
    <property type="term" value="P:DNA replication"/>
    <property type="evidence" value="ECO:0007669"/>
    <property type="project" value="UniProtKB-KW"/>
</dbReference>
<dbReference type="Proteomes" id="UP000514716">
    <property type="component" value="Chromosome"/>
</dbReference>
<keyword evidence="6 8" id="KW-0269">Exonuclease</keyword>
<dbReference type="PANTHER" id="PTHR30337">
    <property type="entry name" value="COMPONENT OF ATP-DEPENDENT DSDNA EXONUCLEASE"/>
    <property type="match status" value="1"/>
</dbReference>
<dbReference type="InterPro" id="IPR004593">
    <property type="entry name" value="SbcD"/>
</dbReference>
<evidence type="ECO:0000259" key="10">
    <source>
        <dbReference type="Pfam" id="PF12320"/>
    </source>
</evidence>
<dbReference type="PANTHER" id="PTHR30337:SF0">
    <property type="entry name" value="NUCLEASE SBCCD SUBUNIT D"/>
    <property type="match status" value="1"/>
</dbReference>
<dbReference type="InterPro" id="IPR004843">
    <property type="entry name" value="Calcineurin-like_PHP"/>
</dbReference>
<dbReference type="Pfam" id="PF00149">
    <property type="entry name" value="Metallophos"/>
    <property type="match status" value="1"/>
</dbReference>
<dbReference type="InterPro" id="IPR026843">
    <property type="entry name" value="SbcD_C"/>
</dbReference>
<dbReference type="InterPro" id="IPR029052">
    <property type="entry name" value="Metallo-depent_PP-like"/>
</dbReference>
<keyword evidence="7 8" id="KW-0233">DNA recombination</keyword>
<dbReference type="SUPFAM" id="SSF56300">
    <property type="entry name" value="Metallo-dependent phosphatases"/>
    <property type="match status" value="1"/>
</dbReference>
<evidence type="ECO:0000256" key="5">
    <source>
        <dbReference type="ARBA" id="ARBA00022801"/>
    </source>
</evidence>
<comment type="function">
    <text evidence="8">SbcCD cleaves DNA hairpin structures. These structures can inhibit DNA replication and are intermediates in certain DNA recombination reactions. The complex acts as a 3'-&gt;5' double strand exonuclease that can open hairpins. It also has a 5' single-strand endonuclease activity.</text>
</comment>
<dbReference type="Pfam" id="PF12320">
    <property type="entry name" value="SbcD_C"/>
    <property type="match status" value="1"/>
</dbReference>
<accession>A0A7D7MJ78</accession>
<keyword evidence="4 8" id="KW-0540">Nuclease</keyword>
<name>A0A7D7MJ78_PLAMR</name>
<dbReference type="CDD" id="cd00840">
    <property type="entry name" value="MPP_Mre11_N"/>
    <property type="match status" value="1"/>
</dbReference>
<evidence type="ECO:0000256" key="1">
    <source>
        <dbReference type="ARBA" id="ARBA00010555"/>
    </source>
</evidence>
<dbReference type="GO" id="GO:0004519">
    <property type="term" value="F:endonuclease activity"/>
    <property type="evidence" value="ECO:0007669"/>
    <property type="project" value="UniProtKB-KW"/>
</dbReference>
<evidence type="ECO:0000256" key="7">
    <source>
        <dbReference type="ARBA" id="ARBA00023172"/>
    </source>
</evidence>
<evidence type="ECO:0000259" key="9">
    <source>
        <dbReference type="Pfam" id="PF00149"/>
    </source>
</evidence>
<proteinExistence type="inferred from homology"/>
<reference evidence="11 12" key="1">
    <citation type="submission" date="2020-07" db="EMBL/GenBank/DDBJ databases">
        <title>Screening of a cold-adapted Planococcus bacterium producing protease in traditional shrimp paste and protease identification by genome sequencing.</title>
        <authorList>
            <person name="Gao R."/>
            <person name="Leng W."/>
            <person name="Chu Q."/>
            <person name="Wu X."/>
            <person name="Liu H."/>
            <person name="Li X."/>
        </authorList>
    </citation>
    <scope>NUCLEOTIDE SEQUENCE [LARGE SCALE GENOMIC DNA]</scope>
    <source>
        <strain evidence="11 12">XJ11</strain>
    </source>
</reference>
<keyword evidence="12" id="KW-1185">Reference proteome</keyword>
<gene>
    <name evidence="8" type="primary">sbcD</name>
    <name evidence="11" type="ORF">H1Q58_01905</name>
</gene>